<evidence type="ECO:0000313" key="3">
    <source>
        <dbReference type="Proteomes" id="UP000613160"/>
    </source>
</evidence>
<dbReference type="Proteomes" id="UP000613160">
    <property type="component" value="Unassembled WGS sequence"/>
</dbReference>
<keyword evidence="3" id="KW-1185">Reference proteome</keyword>
<accession>A0A916XUF0</accession>
<name>A0A916XUF0_9HYPH</name>
<feature type="region of interest" description="Disordered" evidence="1">
    <location>
        <begin position="1"/>
        <end position="69"/>
    </location>
</feature>
<dbReference type="EMBL" id="BMJJ01000002">
    <property type="protein sequence ID" value="GGD11668.1"/>
    <property type="molecule type" value="Genomic_DNA"/>
</dbReference>
<comment type="caution">
    <text evidence="2">The sequence shown here is derived from an EMBL/GenBank/DDBJ whole genome shotgun (WGS) entry which is preliminary data.</text>
</comment>
<proteinExistence type="predicted"/>
<evidence type="ECO:0000313" key="2">
    <source>
        <dbReference type="EMBL" id="GGD11668.1"/>
    </source>
</evidence>
<evidence type="ECO:0000256" key="1">
    <source>
        <dbReference type="SAM" id="MobiDB-lite"/>
    </source>
</evidence>
<reference evidence="2" key="1">
    <citation type="journal article" date="2014" name="Int. J. Syst. Evol. Microbiol.">
        <title>Complete genome sequence of Corynebacterium casei LMG S-19264T (=DSM 44701T), isolated from a smear-ripened cheese.</title>
        <authorList>
            <consortium name="US DOE Joint Genome Institute (JGI-PGF)"/>
            <person name="Walter F."/>
            <person name="Albersmeier A."/>
            <person name="Kalinowski J."/>
            <person name="Ruckert C."/>
        </authorList>
    </citation>
    <scope>NUCLEOTIDE SEQUENCE</scope>
    <source>
        <strain evidence="2">CGMCC 1.15493</strain>
    </source>
</reference>
<feature type="compositionally biased region" description="Basic and acidic residues" evidence="1">
    <location>
        <begin position="34"/>
        <end position="48"/>
    </location>
</feature>
<gene>
    <name evidence="2" type="ORF">GCM10011335_13300</name>
</gene>
<sequence>MSDTPDPLSPARIHDDGADVPVTIPEEAEDIEAEEQRDVERLEEEALQRPDPAGDDLPDRAFDRITPGV</sequence>
<dbReference type="RefSeq" id="WP_188849772.1">
    <property type="nucleotide sequence ID" value="NZ_BMJJ01000002.1"/>
</dbReference>
<organism evidence="2 3">
    <name type="scientific">Aureimonas glaciei</name>
    <dbReference type="NCBI Taxonomy" id="1776957"/>
    <lineage>
        <taxon>Bacteria</taxon>
        <taxon>Pseudomonadati</taxon>
        <taxon>Pseudomonadota</taxon>
        <taxon>Alphaproteobacteria</taxon>
        <taxon>Hyphomicrobiales</taxon>
        <taxon>Aurantimonadaceae</taxon>
        <taxon>Aureimonas</taxon>
    </lineage>
</organism>
<dbReference type="AlphaFoldDB" id="A0A916XUF0"/>
<reference evidence="2" key="2">
    <citation type="submission" date="2020-09" db="EMBL/GenBank/DDBJ databases">
        <authorList>
            <person name="Sun Q."/>
            <person name="Zhou Y."/>
        </authorList>
    </citation>
    <scope>NUCLEOTIDE SEQUENCE</scope>
    <source>
        <strain evidence="2">CGMCC 1.15493</strain>
    </source>
</reference>
<protein>
    <submittedName>
        <fullName evidence="2">Uncharacterized protein</fullName>
    </submittedName>
</protein>